<name>A0A5N6PNV3_9ASTR</name>
<dbReference type="SUPFAM" id="SSF54928">
    <property type="entry name" value="RNA-binding domain, RBD"/>
    <property type="match status" value="1"/>
</dbReference>
<dbReference type="InterPro" id="IPR000504">
    <property type="entry name" value="RRM_dom"/>
</dbReference>
<comment type="caution">
    <text evidence="4">The sequence shown here is derived from an EMBL/GenBank/DDBJ whole genome shotgun (WGS) entry which is preliminary data.</text>
</comment>
<dbReference type="AlphaFoldDB" id="A0A5N6PNV3"/>
<dbReference type="InterPro" id="IPR035979">
    <property type="entry name" value="RBD_domain_sf"/>
</dbReference>
<sequence>MATEDEDGGWQRVQRKVAGGNQSHRKSTRKLSSFPNTTFFVSNLPEDCTAELLRSVFMEYGDVIDAYVAVKKDRMGGVFGFVRFPLMKDTKIMEEKLKNVFIGNLKVAVNLARYDRNGENREIHLNKRPHAPVSRMHVNLQSWSNMLYKSGRSFKDAVLNRPDQSGSHEICLKGYKPQPQVLWGNGVLMGRSKDLLSLCNLGMWVSKLKGFTNVRYMGGLYVMISFKSKEDADNVIKESCLWDEWFSKLHAWEGNSIPYERVAWIKVLGVPPQLWDPKIINQIGERVGKLLMKSDASICDGNLSQDCMAVLVSDGKPIQERVTLRWMDKSFVCWIIEDFRPWVPEFVGRDDPGDETTGAVAGIAAQVEGFEETVGPVEKNKEMDAREVQGLHGKDNNNDYVFVLGKNTNNSKRGRLRRKSQRSPGKSFGPDEAQDASPVLLRARKRARSEIDPIQPVLSHPNVWNLHLDLNNKPNSLDQDLPIIQGVSVSQPPDSLVDLETSASMAGGQVSGPSMVDSTFPQPREMPHGDEDSDYLRTSDMQLEDGEFRIPMNQFDLHNEIDATIEIAGKVGINLADHHEAVKLAILGEGDVTGLQ</sequence>
<dbReference type="PROSITE" id="PS50102">
    <property type="entry name" value="RRM"/>
    <property type="match status" value="1"/>
</dbReference>
<proteinExistence type="predicted"/>
<feature type="domain" description="RRM" evidence="3">
    <location>
        <begin position="37"/>
        <end position="114"/>
    </location>
</feature>
<feature type="region of interest" description="Disordered" evidence="2">
    <location>
        <begin position="410"/>
        <end position="438"/>
    </location>
</feature>
<evidence type="ECO:0000259" key="3">
    <source>
        <dbReference type="PROSITE" id="PS50102"/>
    </source>
</evidence>
<dbReference type="Gene3D" id="3.30.70.330">
    <property type="match status" value="1"/>
</dbReference>
<feature type="region of interest" description="Disordered" evidence="2">
    <location>
        <begin position="1"/>
        <end position="29"/>
    </location>
</feature>
<dbReference type="InterPro" id="IPR012677">
    <property type="entry name" value="Nucleotide-bd_a/b_plait_sf"/>
</dbReference>
<evidence type="ECO:0000256" key="1">
    <source>
        <dbReference type="PROSITE-ProRule" id="PRU00176"/>
    </source>
</evidence>
<accession>A0A5N6PNV3</accession>
<evidence type="ECO:0000313" key="4">
    <source>
        <dbReference type="EMBL" id="KAD6794925.1"/>
    </source>
</evidence>
<evidence type="ECO:0000313" key="5">
    <source>
        <dbReference type="Proteomes" id="UP000326396"/>
    </source>
</evidence>
<dbReference type="OrthoDB" id="1436792at2759"/>
<dbReference type="SMART" id="SM00360">
    <property type="entry name" value="RRM"/>
    <property type="match status" value="1"/>
</dbReference>
<dbReference type="CDD" id="cd00590">
    <property type="entry name" value="RRM_SF"/>
    <property type="match status" value="1"/>
</dbReference>
<dbReference type="PANTHER" id="PTHR34427:SF5">
    <property type="entry name" value="DUF4283 DOMAIN-CONTAINING PROTEIN"/>
    <property type="match status" value="1"/>
</dbReference>
<reference evidence="4 5" key="1">
    <citation type="submission" date="2019-05" db="EMBL/GenBank/DDBJ databases">
        <title>Mikania micrantha, genome provides insights into the molecular mechanism of rapid growth.</title>
        <authorList>
            <person name="Liu B."/>
        </authorList>
    </citation>
    <scope>NUCLEOTIDE SEQUENCE [LARGE SCALE GENOMIC DNA]</scope>
    <source>
        <strain evidence="4">NLD-2019</strain>
        <tissue evidence="4">Leaf</tissue>
    </source>
</reference>
<dbReference type="PANTHER" id="PTHR34427">
    <property type="entry name" value="DUF4283 DOMAIN PROTEIN"/>
    <property type="match status" value="1"/>
</dbReference>
<protein>
    <recommendedName>
        <fullName evidence="3">RRM domain-containing protein</fullName>
    </recommendedName>
</protein>
<evidence type="ECO:0000256" key="2">
    <source>
        <dbReference type="SAM" id="MobiDB-lite"/>
    </source>
</evidence>
<gene>
    <name evidence="4" type="ORF">E3N88_05821</name>
</gene>
<organism evidence="4 5">
    <name type="scientific">Mikania micrantha</name>
    <name type="common">bitter vine</name>
    <dbReference type="NCBI Taxonomy" id="192012"/>
    <lineage>
        <taxon>Eukaryota</taxon>
        <taxon>Viridiplantae</taxon>
        <taxon>Streptophyta</taxon>
        <taxon>Embryophyta</taxon>
        <taxon>Tracheophyta</taxon>
        <taxon>Spermatophyta</taxon>
        <taxon>Magnoliopsida</taxon>
        <taxon>eudicotyledons</taxon>
        <taxon>Gunneridae</taxon>
        <taxon>Pentapetalae</taxon>
        <taxon>asterids</taxon>
        <taxon>campanulids</taxon>
        <taxon>Asterales</taxon>
        <taxon>Asteraceae</taxon>
        <taxon>Asteroideae</taxon>
        <taxon>Heliantheae alliance</taxon>
        <taxon>Eupatorieae</taxon>
        <taxon>Mikania</taxon>
    </lineage>
</organism>
<dbReference type="GO" id="GO:0003723">
    <property type="term" value="F:RNA binding"/>
    <property type="evidence" value="ECO:0007669"/>
    <property type="project" value="UniProtKB-UniRule"/>
</dbReference>
<dbReference type="Pfam" id="PF00076">
    <property type="entry name" value="RRM_1"/>
    <property type="match status" value="1"/>
</dbReference>
<keyword evidence="5" id="KW-1185">Reference proteome</keyword>
<keyword evidence="1" id="KW-0694">RNA-binding</keyword>
<dbReference type="Proteomes" id="UP000326396">
    <property type="component" value="Linkage Group LG11"/>
</dbReference>
<feature type="compositionally biased region" description="Basic residues" evidence="2">
    <location>
        <begin position="412"/>
        <end position="421"/>
    </location>
</feature>
<dbReference type="EMBL" id="SZYD01000003">
    <property type="protein sequence ID" value="KAD6794925.1"/>
    <property type="molecule type" value="Genomic_DNA"/>
</dbReference>